<dbReference type="Gene3D" id="2.60.120.200">
    <property type="match status" value="1"/>
</dbReference>
<evidence type="ECO:0000256" key="1">
    <source>
        <dbReference type="ARBA" id="ARBA00022729"/>
    </source>
</evidence>
<dbReference type="PANTHER" id="PTHR46943:SF1">
    <property type="entry name" value="PENTRAXIN-RELATED PROTEIN PTX3"/>
    <property type="match status" value="1"/>
</dbReference>
<proteinExistence type="predicted"/>
<accession>A0ABY3WX14</accession>
<reference evidence="5 6" key="1">
    <citation type="submission" date="2021-03" db="EMBL/GenBank/DDBJ databases">
        <title>Complete genome of Streptomyces formicae strain 1H-GS9 (DSM 100524).</title>
        <authorList>
            <person name="Atanasov K.E."/>
            <person name="Altabella T."/>
            <person name="Ferrer A."/>
        </authorList>
    </citation>
    <scope>NUCLEOTIDE SEQUENCE [LARGE SCALE GENOMIC DNA]</scope>
    <source>
        <strain evidence="5 6">1H-GS9</strain>
    </source>
</reference>
<dbReference type="Pfam" id="PF13385">
    <property type="entry name" value="Laminin_G_3"/>
    <property type="match status" value="1"/>
</dbReference>
<feature type="region of interest" description="Disordered" evidence="3">
    <location>
        <begin position="82"/>
        <end position="104"/>
    </location>
</feature>
<gene>
    <name evidence="5" type="ORF">J4032_31325</name>
</gene>
<evidence type="ECO:0000313" key="5">
    <source>
        <dbReference type="EMBL" id="UNM15357.1"/>
    </source>
</evidence>
<dbReference type="InterPro" id="IPR013320">
    <property type="entry name" value="ConA-like_dom_sf"/>
</dbReference>
<dbReference type="InterPro" id="IPR042837">
    <property type="entry name" value="PTX3"/>
</dbReference>
<dbReference type="RefSeq" id="WP_242336943.1">
    <property type="nucleotide sequence ID" value="NZ_CP071872.1"/>
</dbReference>
<keyword evidence="1" id="KW-0732">Signal</keyword>
<dbReference type="InterPro" id="IPR006311">
    <property type="entry name" value="TAT_signal"/>
</dbReference>
<feature type="domain" description="LamG-like jellyroll fold" evidence="4">
    <location>
        <begin position="134"/>
        <end position="276"/>
    </location>
</feature>
<sequence>MVSRRGLLGGAVFIGAGALTGVAGTAGTAGAVEAATAGEVLNTPYTPLAAPHLLQAEQMVQYQRLLAAGYLPDGLAGHWPLDGEAKGADRSGAERPVTPGPAASWTALRAGGELSFDGTSGAYAATASVLDTTAPFTVSAWVRLSDAATGGADLANMYTAVSQDGAMCSRFLLQYEPAVQTWAFKVRDEAQTVKVSAVATTAAAKGVWTHLAGVWDGTEIRLYVDGAPAGSAATTVSWAATQGFNIGRAKFDSAPVNRFNGSIGDVRAYGRALTGDEIEIVSGRKARYNNTYLVGETPSVVWGQPSDPASWVARARCSSFITRVLRQSYPWATEAYFSTHFHDSGPEAADYHDGFKAGAGPRFQRIRKVADLRPGDLISVHYNGTDANNTGHIVMVRQVKGVFTGSMNFAGETQYAVEIIDSTSDPHGVYGLSTYGQYPDTRMVSDVPGENFTGVGIGHMMFYASDATGEFSRYRFSVNTGSSGTYTVAQRPVSAARIV</sequence>
<dbReference type="Proteomes" id="UP000828924">
    <property type="component" value="Chromosome"/>
</dbReference>
<keyword evidence="2" id="KW-1015">Disulfide bond</keyword>
<feature type="compositionally biased region" description="Basic and acidic residues" evidence="3">
    <location>
        <begin position="82"/>
        <end position="93"/>
    </location>
</feature>
<evidence type="ECO:0000313" key="6">
    <source>
        <dbReference type="Proteomes" id="UP000828924"/>
    </source>
</evidence>
<dbReference type="SUPFAM" id="SSF49899">
    <property type="entry name" value="Concanavalin A-like lectins/glucanases"/>
    <property type="match status" value="1"/>
</dbReference>
<keyword evidence="6" id="KW-1185">Reference proteome</keyword>
<dbReference type="SMART" id="SM00560">
    <property type="entry name" value="LamGL"/>
    <property type="match status" value="1"/>
</dbReference>
<evidence type="ECO:0000259" key="4">
    <source>
        <dbReference type="SMART" id="SM00560"/>
    </source>
</evidence>
<dbReference type="PANTHER" id="PTHR46943">
    <property type="entry name" value="PENTRAXIN-RELATED PROTEIN PTX3"/>
    <property type="match status" value="1"/>
</dbReference>
<dbReference type="InterPro" id="IPR006558">
    <property type="entry name" value="LamG-like"/>
</dbReference>
<organism evidence="5 6">
    <name type="scientific">Streptomyces formicae</name>
    <dbReference type="NCBI Taxonomy" id="1616117"/>
    <lineage>
        <taxon>Bacteria</taxon>
        <taxon>Bacillati</taxon>
        <taxon>Actinomycetota</taxon>
        <taxon>Actinomycetes</taxon>
        <taxon>Kitasatosporales</taxon>
        <taxon>Streptomycetaceae</taxon>
        <taxon>Streptomyces</taxon>
    </lineage>
</organism>
<dbReference type="PROSITE" id="PS51318">
    <property type="entry name" value="TAT"/>
    <property type="match status" value="1"/>
</dbReference>
<evidence type="ECO:0000256" key="2">
    <source>
        <dbReference type="ARBA" id="ARBA00023157"/>
    </source>
</evidence>
<evidence type="ECO:0000256" key="3">
    <source>
        <dbReference type="SAM" id="MobiDB-lite"/>
    </source>
</evidence>
<name>A0ABY3WX14_9ACTN</name>
<protein>
    <submittedName>
        <fullName evidence="5">LamG domain-containing protein</fullName>
    </submittedName>
</protein>
<dbReference type="EMBL" id="CP071872">
    <property type="protein sequence ID" value="UNM15357.1"/>
    <property type="molecule type" value="Genomic_DNA"/>
</dbReference>